<organism evidence="2">
    <name type="scientific">Anguilla anguilla</name>
    <name type="common">European freshwater eel</name>
    <name type="synonym">Muraena anguilla</name>
    <dbReference type="NCBI Taxonomy" id="7936"/>
    <lineage>
        <taxon>Eukaryota</taxon>
        <taxon>Metazoa</taxon>
        <taxon>Chordata</taxon>
        <taxon>Craniata</taxon>
        <taxon>Vertebrata</taxon>
        <taxon>Euteleostomi</taxon>
        <taxon>Actinopterygii</taxon>
        <taxon>Neopterygii</taxon>
        <taxon>Teleostei</taxon>
        <taxon>Anguilliformes</taxon>
        <taxon>Anguillidae</taxon>
        <taxon>Anguilla</taxon>
    </lineage>
</organism>
<sequence>MCCSPLILLLITGALLIPTEGQNDYHKLLDTDKAIVDMAIEHGNQIPEKPEKHMNFFGIRVREQGSTILSVELLLQATDCKNTGMTTHQNSCKFVKPTRLMNCRICTDDLTRREPSFIHRDWQRNAAKYAELRRNGCEKYGPDKTTVLQ</sequence>
<dbReference type="AlphaFoldDB" id="A0A0E9WDC2"/>
<feature type="signal peptide" evidence="1">
    <location>
        <begin position="1"/>
        <end position="21"/>
    </location>
</feature>
<accession>A0A0E9WDC2</accession>
<keyword evidence="1" id="KW-0732">Signal</keyword>
<evidence type="ECO:0000313" key="2">
    <source>
        <dbReference type="EMBL" id="JAH88291.1"/>
    </source>
</evidence>
<evidence type="ECO:0000256" key="1">
    <source>
        <dbReference type="SAM" id="SignalP"/>
    </source>
</evidence>
<proteinExistence type="predicted"/>
<dbReference type="EMBL" id="GBXM01020286">
    <property type="protein sequence ID" value="JAH88291.1"/>
    <property type="molecule type" value="Transcribed_RNA"/>
</dbReference>
<reference evidence="2" key="1">
    <citation type="submission" date="2014-11" db="EMBL/GenBank/DDBJ databases">
        <authorList>
            <person name="Amaro Gonzalez C."/>
        </authorList>
    </citation>
    <scope>NUCLEOTIDE SEQUENCE</scope>
</reference>
<feature type="chain" id="PRO_5002434237" description="Cystatin domain-containing protein" evidence="1">
    <location>
        <begin position="22"/>
        <end position="149"/>
    </location>
</feature>
<protein>
    <recommendedName>
        <fullName evidence="3">Cystatin domain-containing protein</fullName>
    </recommendedName>
</protein>
<name>A0A0E9WDC2_ANGAN</name>
<reference evidence="2" key="2">
    <citation type="journal article" date="2015" name="Fish Shellfish Immunol.">
        <title>Early steps in the European eel (Anguilla anguilla)-Vibrio vulnificus interaction in the gills: Role of the RtxA13 toxin.</title>
        <authorList>
            <person name="Callol A."/>
            <person name="Pajuelo D."/>
            <person name="Ebbesson L."/>
            <person name="Teles M."/>
            <person name="MacKenzie S."/>
            <person name="Amaro C."/>
        </authorList>
    </citation>
    <scope>NUCLEOTIDE SEQUENCE</scope>
</reference>
<evidence type="ECO:0008006" key="3">
    <source>
        <dbReference type="Google" id="ProtNLM"/>
    </source>
</evidence>